<name>A0A3B0LY96_9GAMM</name>
<protein>
    <submittedName>
        <fullName evidence="1">Uncharacterized protein</fullName>
    </submittedName>
</protein>
<accession>A0A3B0LY96</accession>
<reference evidence="1" key="1">
    <citation type="submission" date="2018-04" db="EMBL/GenBank/DDBJ databases">
        <authorList>
            <person name="Go L.Y."/>
            <person name="Mitchell J.A."/>
        </authorList>
    </citation>
    <scope>NUCLEOTIDE SEQUENCE</scope>
    <source>
        <strain evidence="1">ARTV</strain>
    </source>
</reference>
<dbReference type="AlphaFoldDB" id="A0A3B0LY96"/>
<gene>
    <name evidence="1" type="ORF">ARTV_0588</name>
</gene>
<sequence>MQESVWRRFIQTKFGRLPPISISVDQHALFRYQAWRQMLQKTVQYALLGDNEAEQLVKISLGEEHDQQNGNLRLLANQFDLWWQPLQVKNMAQREPLLRHLWQGDKRLLVRFAFFSAAEKLQQQWDSQVIWPMSNANDHQLLSITEQMVRLSDYSKRFIK</sequence>
<proteinExistence type="predicted"/>
<dbReference type="EMBL" id="UFQR01000002">
    <property type="protein sequence ID" value="SSW94933.1"/>
    <property type="molecule type" value="Genomic_DNA"/>
</dbReference>
<evidence type="ECO:0000313" key="1">
    <source>
        <dbReference type="EMBL" id="SSW94933.1"/>
    </source>
</evidence>
<organism evidence="1">
    <name type="scientific">Arsenophonus endosymbiont of Trialeurodes vaporariorum</name>
    <dbReference type="NCBI Taxonomy" id="235567"/>
    <lineage>
        <taxon>Bacteria</taxon>
        <taxon>Pseudomonadati</taxon>
        <taxon>Pseudomonadota</taxon>
        <taxon>Gammaproteobacteria</taxon>
        <taxon>Enterobacterales</taxon>
        <taxon>Morganellaceae</taxon>
        <taxon>Arsenophonus</taxon>
    </lineage>
</organism>